<evidence type="ECO:0000256" key="1">
    <source>
        <dbReference type="SAM" id="MobiDB-lite"/>
    </source>
</evidence>
<dbReference type="EMBL" id="SPMY01000112">
    <property type="protein sequence ID" value="NMQ30196.1"/>
    <property type="molecule type" value="Genomic_DNA"/>
</dbReference>
<sequence>MRRGPTGEGFQLKSSPNAGDFPERLEEKKGQIEATAGGALITEKGAADTGEPIIEALRLLDLFASVGGEAFDIIHTNLQQEKRGFRPAQSQFQARQSMPYLVPSAARRQNNLIVRPRSGDDVTLVQLDDLAHQSQGKAGMASRHQRSPGLRRAAQGRDWRRQGSIGCHPCRRHRQF</sequence>
<accession>A0ABX1U120</accession>
<feature type="region of interest" description="Disordered" evidence="1">
    <location>
        <begin position="1"/>
        <end position="23"/>
    </location>
</feature>
<reference evidence="2 3" key="1">
    <citation type="submission" date="2019-03" db="EMBL/GenBank/DDBJ databases">
        <title>Metabolic reconstructions from genomes of highly enriched 'Candidatus Accumulibacter' and 'Candidatus Competibacter' bioreactor populations.</title>
        <authorList>
            <person name="Annavajhala M.K."/>
            <person name="Welles L."/>
            <person name="Abbas B."/>
            <person name="Sorokin D."/>
            <person name="Park H."/>
            <person name="Van Loosdrecht M."/>
            <person name="Chandran K."/>
        </authorList>
    </citation>
    <scope>NUCLEOTIDE SEQUENCE [LARGE SCALE GENOMIC DNA]</scope>
    <source>
        <strain evidence="2 3">SBR_S</strain>
    </source>
</reference>
<proteinExistence type="predicted"/>
<gene>
    <name evidence="2" type="ORF">E4Q23_22015</name>
</gene>
<name>A0ABX1U120_9PROT</name>
<evidence type="ECO:0000313" key="2">
    <source>
        <dbReference type="EMBL" id="NMQ30196.1"/>
    </source>
</evidence>
<organism evidence="2 3">
    <name type="scientific">Candidatus Accumulibacter phosphatis</name>
    <dbReference type="NCBI Taxonomy" id="327160"/>
    <lineage>
        <taxon>Bacteria</taxon>
        <taxon>Pseudomonadati</taxon>
        <taxon>Pseudomonadota</taxon>
        <taxon>Betaproteobacteria</taxon>
        <taxon>Candidatus Accumulibacter</taxon>
    </lineage>
</organism>
<evidence type="ECO:0000313" key="3">
    <source>
        <dbReference type="Proteomes" id="UP000749010"/>
    </source>
</evidence>
<comment type="caution">
    <text evidence="2">The sequence shown here is derived from an EMBL/GenBank/DDBJ whole genome shotgun (WGS) entry which is preliminary data.</text>
</comment>
<keyword evidence="3" id="KW-1185">Reference proteome</keyword>
<feature type="region of interest" description="Disordered" evidence="1">
    <location>
        <begin position="133"/>
        <end position="166"/>
    </location>
</feature>
<protein>
    <submittedName>
        <fullName evidence="2">Uncharacterized protein</fullName>
    </submittedName>
</protein>
<dbReference type="Proteomes" id="UP000749010">
    <property type="component" value="Unassembled WGS sequence"/>
</dbReference>